<dbReference type="GO" id="GO:0000976">
    <property type="term" value="F:transcription cis-regulatory region binding"/>
    <property type="evidence" value="ECO:0007669"/>
    <property type="project" value="TreeGrafter"/>
</dbReference>
<proteinExistence type="predicted"/>
<dbReference type="CDD" id="cd01392">
    <property type="entry name" value="HTH_LacI"/>
    <property type="match status" value="1"/>
</dbReference>
<dbReference type="InterPro" id="IPR046335">
    <property type="entry name" value="LacI/GalR-like_sensor"/>
</dbReference>
<organism evidence="5 6">
    <name type="scientific">Staphylococcus haemolyticus</name>
    <dbReference type="NCBI Taxonomy" id="1283"/>
    <lineage>
        <taxon>Bacteria</taxon>
        <taxon>Bacillati</taxon>
        <taxon>Bacillota</taxon>
        <taxon>Bacilli</taxon>
        <taxon>Bacillales</taxon>
        <taxon>Staphylococcaceae</taxon>
        <taxon>Staphylococcus</taxon>
    </lineage>
</organism>
<evidence type="ECO:0000313" key="5">
    <source>
        <dbReference type="EMBL" id="PNN30029.1"/>
    </source>
</evidence>
<dbReference type="SUPFAM" id="SSF47413">
    <property type="entry name" value="lambda repressor-like DNA-binding domains"/>
    <property type="match status" value="1"/>
</dbReference>
<evidence type="ECO:0000256" key="3">
    <source>
        <dbReference type="ARBA" id="ARBA00023163"/>
    </source>
</evidence>
<dbReference type="InterPro" id="IPR028082">
    <property type="entry name" value="Peripla_BP_I"/>
</dbReference>
<dbReference type="PANTHER" id="PTHR30146">
    <property type="entry name" value="LACI-RELATED TRANSCRIPTIONAL REPRESSOR"/>
    <property type="match status" value="1"/>
</dbReference>
<dbReference type="CDD" id="cd06286">
    <property type="entry name" value="PBP1_CcpB-like"/>
    <property type="match status" value="1"/>
</dbReference>
<dbReference type="Proteomes" id="UP000053523">
    <property type="component" value="Unassembled WGS sequence"/>
</dbReference>
<protein>
    <submittedName>
        <fullName evidence="5">LacI family transcriptional regulator</fullName>
    </submittedName>
</protein>
<dbReference type="Pfam" id="PF13377">
    <property type="entry name" value="Peripla_BP_3"/>
    <property type="match status" value="1"/>
</dbReference>
<gene>
    <name evidence="5" type="ORF">AL503_001725</name>
</gene>
<dbReference type="Gene3D" id="3.40.50.2300">
    <property type="match status" value="2"/>
</dbReference>
<dbReference type="RefSeq" id="WP_145426068.1">
    <property type="nucleotide sequence ID" value="NZ_VEGW01000002.1"/>
</dbReference>
<name>A0A2K0AYC3_STAHA</name>
<sequence length="331" mass="37919">MVTIKDVAQRAGLSISTVSRYLNHHPYVSEDKKIKIQQAMDELDYVPNSVAMQLRSNKSYTIGIIVPRITNPYFAYLIDAIDKKIKGTPYHTLIMQTYNDKEEELRLLNMFKQRQIAGVIMGALENDIEVLETYTKYGPIILSADQSMQSDKVKIIHTTQRQTTYDAIQYLINKGYRNIAYCTDNNYYDYCFNKPRNVGFRVAMKDNGLDIRNEWIFNNVHTIGDGEQIGKILLRQEQLPDAIFTGSDEVALGLMHFMTAHQIDIPNQIAILGYDNQPISSLLKIPLSTVNQPVNDIGKQLINYLLALLEETEFEINDDVLKLNIVERQST</sequence>
<accession>A0A2K0AYC3</accession>
<dbReference type="InterPro" id="IPR000843">
    <property type="entry name" value="HTH_LacI"/>
</dbReference>
<dbReference type="Pfam" id="PF00356">
    <property type="entry name" value="LacI"/>
    <property type="match status" value="1"/>
</dbReference>
<reference evidence="5 6" key="1">
    <citation type="submission" date="2017-12" db="EMBL/GenBank/DDBJ databases">
        <title>FDA dAtabase for Regulatory Grade micrObial Sequences (FDA-ARGOS): Supporting development and validation of Infectious Disease Dx tests.</title>
        <authorList>
            <person name="Hoffmann M."/>
            <person name="Allard M."/>
            <person name="Evans P."/>
            <person name="Brown E."/>
            <person name="Tallon L."/>
            <person name="Sadzewicz L."/>
            <person name="Sengamalay N."/>
            <person name="Ott S."/>
            <person name="Godinez A."/>
            <person name="Nagaraj S."/>
            <person name="Vavikolanu K."/>
            <person name="Aluvathingal J."/>
            <person name="Nadendla S."/>
            <person name="Sichtig H."/>
        </authorList>
    </citation>
    <scope>NUCLEOTIDE SEQUENCE [LARGE SCALE GENOMIC DNA]</scope>
    <source>
        <strain evidence="5 6">FDAARGOS_148</strain>
    </source>
</reference>
<dbReference type="PANTHER" id="PTHR30146:SF136">
    <property type="entry name" value="NTD BIOSYNTHESIS OPERON REGULATOR NTDR"/>
    <property type="match status" value="1"/>
</dbReference>
<dbReference type="SUPFAM" id="SSF53822">
    <property type="entry name" value="Periplasmic binding protein-like I"/>
    <property type="match status" value="1"/>
</dbReference>
<dbReference type="AlphaFoldDB" id="A0A2K0AYC3"/>
<keyword evidence="2" id="KW-0238">DNA-binding</keyword>
<comment type="caution">
    <text evidence="5">The sequence shown here is derived from an EMBL/GenBank/DDBJ whole genome shotgun (WGS) entry which is preliminary data.</text>
</comment>
<keyword evidence="1" id="KW-0805">Transcription regulation</keyword>
<feature type="domain" description="HTH lacI-type" evidence="4">
    <location>
        <begin position="2"/>
        <end position="56"/>
    </location>
</feature>
<keyword evidence="3" id="KW-0804">Transcription</keyword>
<dbReference type="Gene3D" id="1.10.260.40">
    <property type="entry name" value="lambda repressor-like DNA-binding domains"/>
    <property type="match status" value="1"/>
</dbReference>
<dbReference type="SMART" id="SM00354">
    <property type="entry name" value="HTH_LACI"/>
    <property type="match status" value="1"/>
</dbReference>
<dbReference type="InterPro" id="IPR010982">
    <property type="entry name" value="Lambda_DNA-bd_dom_sf"/>
</dbReference>
<evidence type="ECO:0000313" key="6">
    <source>
        <dbReference type="Proteomes" id="UP000053523"/>
    </source>
</evidence>
<evidence type="ECO:0000259" key="4">
    <source>
        <dbReference type="PROSITE" id="PS50932"/>
    </source>
</evidence>
<evidence type="ECO:0000256" key="2">
    <source>
        <dbReference type="ARBA" id="ARBA00023125"/>
    </source>
</evidence>
<dbReference type="EMBL" id="LORN02000006">
    <property type="protein sequence ID" value="PNN30029.1"/>
    <property type="molecule type" value="Genomic_DNA"/>
</dbReference>
<dbReference type="GO" id="GO:0003700">
    <property type="term" value="F:DNA-binding transcription factor activity"/>
    <property type="evidence" value="ECO:0007669"/>
    <property type="project" value="TreeGrafter"/>
</dbReference>
<dbReference type="PROSITE" id="PS50932">
    <property type="entry name" value="HTH_LACI_2"/>
    <property type="match status" value="1"/>
</dbReference>
<evidence type="ECO:0000256" key="1">
    <source>
        <dbReference type="ARBA" id="ARBA00023015"/>
    </source>
</evidence>